<evidence type="ECO:0000259" key="1">
    <source>
        <dbReference type="PROSITE" id="PS50404"/>
    </source>
</evidence>
<organism evidence="3 4">
    <name type="scientific">Caulobacter hibisci</name>
    <dbReference type="NCBI Taxonomy" id="2035993"/>
    <lineage>
        <taxon>Bacteria</taxon>
        <taxon>Pseudomonadati</taxon>
        <taxon>Pseudomonadota</taxon>
        <taxon>Alphaproteobacteria</taxon>
        <taxon>Caulobacterales</taxon>
        <taxon>Caulobacteraceae</taxon>
        <taxon>Caulobacter</taxon>
    </lineage>
</organism>
<dbReference type="InterPro" id="IPR004045">
    <property type="entry name" value="Glutathione_S-Trfase_N"/>
</dbReference>
<gene>
    <name evidence="3" type="ORF">I4Q42_21230</name>
</gene>
<sequence>MDLYFSPMACSMATRIAAYEAGAPMTFIRVDTKARPKRTQDGAPFLAINPMGQVPVLRAEDGELIYENPVILQYVADRFPAASLIAPDGPERRRAQAWLGFVASELHARTFGVLLAASAPEDAKALARASVAERFAVLEAHLAGREFLQDRFGVADAYLFVMLVWARYLEMDSAPYPALSAYRDRLQVRPSVARALGEEFTLFKAAA</sequence>
<accession>A0ABS0T2Z2</accession>
<dbReference type="SUPFAM" id="SSF47616">
    <property type="entry name" value="GST C-terminal domain-like"/>
    <property type="match status" value="1"/>
</dbReference>
<dbReference type="SFLD" id="SFLDS00019">
    <property type="entry name" value="Glutathione_Transferase_(cytos"/>
    <property type="match status" value="1"/>
</dbReference>
<dbReference type="PANTHER" id="PTHR44051:SF8">
    <property type="entry name" value="GLUTATHIONE S-TRANSFERASE GSTA"/>
    <property type="match status" value="1"/>
</dbReference>
<dbReference type="Pfam" id="PF13410">
    <property type="entry name" value="GST_C_2"/>
    <property type="match status" value="1"/>
</dbReference>
<comment type="caution">
    <text evidence="3">The sequence shown here is derived from an EMBL/GenBank/DDBJ whole genome shotgun (WGS) entry which is preliminary data.</text>
</comment>
<protein>
    <submittedName>
        <fullName evidence="3">Glutathione S-transferase C-terminal domain-containing protein</fullName>
    </submittedName>
</protein>
<dbReference type="SUPFAM" id="SSF52833">
    <property type="entry name" value="Thioredoxin-like"/>
    <property type="match status" value="1"/>
</dbReference>
<dbReference type="Proteomes" id="UP000639859">
    <property type="component" value="Unassembled WGS sequence"/>
</dbReference>
<dbReference type="InterPro" id="IPR036249">
    <property type="entry name" value="Thioredoxin-like_sf"/>
</dbReference>
<keyword evidence="4" id="KW-1185">Reference proteome</keyword>
<dbReference type="PROSITE" id="PS50404">
    <property type="entry name" value="GST_NTER"/>
    <property type="match status" value="1"/>
</dbReference>
<dbReference type="InterPro" id="IPR040079">
    <property type="entry name" value="Glutathione_S-Trfase"/>
</dbReference>
<dbReference type="InterPro" id="IPR010987">
    <property type="entry name" value="Glutathione-S-Trfase_C-like"/>
</dbReference>
<dbReference type="Pfam" id="PF13409">
    <property type="entry name" value="GST_N_2"/>
    <property type="match status" value="1"/>
</dbReference>
<feature type="domain" description="GST C-terminal" evidence="2">
    <location>
        <begin position="88"/>
        <end position="207"/>
    </location>
</feature>
<dbReference type="EMBL" id="JADWOX010000019">
    <property type="protein sequence ID" value="MBI1686199.1"/>
    <property type="molecule type" value="Genomic_DNA"/>
</dbReference>
<dbReference type="CDD" id="cd03188">
    <property type="entry name" value="GST_C_Beta"/>
    <property type="match status" value="1"/>
</dbReference>
<name>A0ABS0T2Z2_9CAUL</name>
<dbReference type="Gene3D" id="1.20.1050.10">
    <property type="match status" value="1"/>
</dbReference>
<evidence type="ECO:0000313" key="3">
    <source>
        <dbReference type="EMBL" id="MBI1686199.1"/>
    </source>
</evidence>
<dbReference type="PROSITE" id="PS50405">
    <property type="entry name" value="GST_CTER"/>
    <property type="match status" value="1"/>
</dbReference>
<dbReference type="CDD" id="cd03057">
    <property type="entry name" value="GST_N_Beta"/>
    <property type="match status" value="1"/>
</dbReference>
<feature type="domain" description="GST N-terminal" evidence="1">
    <location>
        <begin position="1"/>
        <end position="83"/>
    </location>
</feature>
<reference evidence="3 4" key="1">
    <citation type="submission" date="2020-11" db="EMBL/GenBank/DDBJ databases">
        <title>genome sequence of strain KACC 18849.</title>
        <authorList>
            <person name="Gao J."/>
            <person name="Zhang X."/>
        </authorList>
    </citation>
    <scope>NUCLEOTIDE SEQUENCE [LARGE SCALE GENOMIC DNA]</scope>
    <source>
        <strain evidence="3 4">KACC 18849</strain>
    </source>
</reference>
<dbReference type="InterPro" id="IPR036282">
    <property type="entry name" value="Glutathione-S-Trfase_C_sf"/>
</dbReference>
<evidence type="ECO:0000259" key="2">
    <source>
        <dbReference type="PROSITE" id="PS50405"/>
    </source>
</evidence>
<dbReference type="SFLD" id="SFLDG01150">
    <property type="entry name" value="Main.1:_Beta-like"/>
    <property type="match status" value="1"/>
</dbReference>
<dbReference type="PANTHER" id="PTHR44051">
    <property type="entry name" value="GLUTATHIONE S-TRANSFERASE-RELATED"/>
    <property type="match status" value="1"/>
</dbReference>
<proteinExistence type="predicted"/>
<dbReference type="SFLD" id="SFLDG00358">
    <property type="entry name" value="Main_(cytGST)"/>
    <property type="match status" value="1"/>
</dbReference>
<evidence type="ECO:0000313" key="4">
    <source>
        <dbReference type="Proteomes" id="UP000639859"/>
    </source>
</evidence>
<dbReference type="Gene3D" id="3.40.30.10">
    <property type="entry name" value="Glutaredoxin"/>
    <property type="match status" value="1"/>
</dbReference>